<feature type="region of interest" description="Disordered" evidence="1">
    <location>
        <begin position="1"/>
        <end position="85"/>
    </location>
</feature>
<feature type="compositionally biased region" description="Polar residues" evidence="1">
    <location>
        <begin position="64"/>
        <end position="77"/>
    </location>
</feature>
<name>A0A075G6P0_9EURY</name>
<dbReference type="AlphaFoldDB" id="A0A075G6P0"/>
<dbReference type="EMBL" id="KF900569">
    <property type="protein sequence ID" value="AIE99660.1"/>
    <property type="molecule type" value="Genomic_DNA"/>
</dbReference>
<accession>A0A075G6P0</accession>
<organism evidence="2">
    <name type="scientific">uncultured marine group II/III euryarchaeote KM3_115_D04</name>
    <dbReference type="NCBI Taxonomy" id="1457855"/>
    <lineage>
        <taxon>Archaea</taxon>
        <taxon>Methanobacteriati</taxon>
        <taxon>Methanobacteriota</taxon>
        <taxon>environmental samples</taxon>
    </lineage>
</organism>
<reference evidence="2" key="1">
    <citation type="journal article" date="2014" name="Genome Biol. Evol.">
        <title>Pangenome evidence for extensive interdomain horizontal transfer affecting lineage core and shell genes in uncultured planktonic thaumarchaeota and euryarchaeota.</title>
        <authorList>
            <person name="Deschamps P."/>
            <person name="Zivanovic Y."/>
            <person name="Moreira D."/>
            <person name="Rodriguez-Valera F."/>
            <person name="Lopez-Garcia P."/>
        </authorList>
    </citation>
    <scope>NUCLEOTIDE SEQUENCE</scope>
</reference>
<sequence>MNNPLIESAQPSNRVAKVGGSFSMAKKPVKKKARGKKRRRKKMKLTLRSKGIKGKSNYADKVGWSTTDSGQVLGGSTESEKPQEIEHQCSMCGSMMRIPRPKRDRYKVVCAHPECGHEDEGGV</sequence>
<feature type="compositionally biased region" description="Polar residues" evidence="1">
    <location>
        <begin position="1"/>
        <end position="13"/>
    </location>
</feature>
<protein>
    <submittedName>
        <fullName evidence="2">Uncharacterized protein</fullName>
    </submittedName>
</protein>
<proteinExistence type="predicted"/>
<feature type="compositionally biased region" description="Basic residues" evidence="1">
    <location>
        <begin position="27"/>
        <end position="53"/>
    </location>
</feature>
<evidence type="ECO:0000256" key="1">
    <source>
        <dbReference type="SAM" id="MobiDB-lite"/>
    </source>
</evidence>
<evidence type="ECO:0000313" key="2">
    <source>
        <dbReference type="EMBL" id="AIE99660.1"/>
    </source>
</evidence>